<evidence type="ECO:0000256" key="1">
    <source>
        <dbReference type="ARBA" id="ARBA00022679"/>
    </source>
</evidence>
<keyword evidence="1" id="KW-0808">Transferase</keyword>
<dbReference type="GO" id="GO:0008410">
    <property type="term" value="F:CoA-transferase activity"/>
    <property type="evidence" value="ECO:0007669"/>
    <property type="project" value="TreeGrafter"/>
</dbReference>
<dbReference type="AlphaFoldDB" id="A0A2S6N136"/>
<dbReference type="Gene3D" id="3.30.1540.10">
    <property type="entry name" value="formyl-coa transferase, domain 3"/>
    <property type="match status" value="1"/>
</dbReference>
<dbReference type="OrthoDB" id="9781472at2"/>
<dbReference type="Proteomes" id="UP000239724">
    <property type="component" value="Unassembled WGS sequence"/>
</dbReference>
<evidence type="ECO:0000313" key="3">
    <source>
        <dbReference type="Proteomes" id="UP000239724"/>
    </source>
</evidence>
<keyword evidence="3" id="KW-1185">Reference proteome</keyword>
<dbReference type="InterPro" id="IPR044855">
    <property type="entry name" value="CoA-Trfase_III_dom3_sf"/>
</dbReference>
<accession>A0A2S6N136</accession>
<name>A0A2S6N136_RHOGL</name>
<dbReference type="PANTHER" id="PTHR48207:SF4">
    <property type="entry name" value="BLL6097 PROTEIN"/>
    <property type="match status" value="1"/>
</dbReference>
<protein>
    <submittedName>
        <fullName evidence="2">Carnitine dehydratase</fullName>
    </submittedName>
</protein>
<gene>
    <name evidence="2" type="ORF">CCS01_24785</name>
</gene>
<sequence>MLRTRKATEETSVTKPTGPLAGIRVIDVTTVVLGPMCTQILGDMGADIIKVETTDGDSTRHIGPSRAPGMGSYFANLNRNKRSIALNLKQPAAKAALLRLAETADVFVHNMRLGAAQRLGLDYKTLSARNPRLIHACASGFRKGSSMQEFPAYDDLIQGVSGIAALNAGPDGAPRYFPTVIVDKLTGAMLASMIGMALFHRERTGEGQEIHLPMMETILSFTLVEHLWHGTFNEPEKGLGYPRMLTPHRRPYRTKDGYISVIAHSDAQWGKLFEAMGVPDLINDPRFSSVQARSANIDALYATLTEGMKQRTTDEWLAELRPADIPCGKANTLADLFGDAYLAETGYFEPYRHPTEGDTIIPAIPARFSKSPPNVHRPWPALGEHTREILKEVGYSDQEIESIAPA</sequence>
<dbReference type="SUPFAM" id="SSF89796">
    <property type="entry name" value="CoA-transferase family III (CaiB/BaiF)"/>
    <property type="match status" value="1"/>
</dbReference>
<proteinExistence type="predicted"/>
<evidence type="ECO:0000313" key="2">
    <source>
        <dbReference type="EMBL" id="PPQ28322.1"/>
    </source>
</evidence>
<dbReference type="InterPro" id="IPR003673">
    <property type="entry name" value="CoA-Trfase_fam_III"/>
</dbReference>
<comment type="caution">
    <text evidence="2">The sequence shown here is derived from an EMBL/GenBank/DDBJ whole genome shotgun (WGS) entry which is preliminary data.</text>
</comment>
<dbReference type="PANTHER" id="PTHR48207">
    <property type="entry name" value="SUCCINATE--HYDROXYMETHYLGLUTARATE COA-TRANSFERASE"/>
    <property type="match status" value="1"/>
</dbReference>
<reference evidence="2 3" key="1">
    <citation type="journal article" date="2018" name="Arch. Microbiol.">
        <title>New insights into the metabolic potential of the phototrophic purple bacterium Rhodopila globiformis DSM 161(T) from its draft genome sequence and evidence for a vanadium-dependent nitrogenase.</title>
        <authorList>
            <person name="Imhoff J.F."/>
            <person name="Rahn T."/>
            <person name="Kunzel S."/>
            <person name="Neulinger S.C."/>
        </authorList>
    </citation>
    <scope>NUCLEOTIDE SEQUENCE [LARGE SCALE GENOMIC DNA]</scope>
    <source>
        <strain evidence="2 3">DSM 161</strain>
    </source>
</reference>
<dbReference type="EMBL" id="NHRY01000245">
    <property type="protein sequence ID" value="PPQ28322.1"/>
    <property type="molecule type" value="Genomic_DNA"/>
</dbReference>
<dbReference type="InterPro" id="IPR050483">
    <property type="entry name" value="CoA-transferase_III_domain"/>
</dbReference>
<dbReference type="InterPro" id="IPR023606">
    <property type="entry name" value="CoA-Trfase_III_dom_1_sf"/>
</dbReference>
<organism evidence="2 3">
    <name type="scientific">Rhodopila globiformis</name>
    <name type="common">Rhodopseudomonas globiformis</name>
    <dbReference type="NCBI Taxonomy" id="1071"/>
    <lineage>
        <taxon>Bacteria</taxon>
        <taxon>Pseudomonadati</taxon>
        <taxon>Pseudomonadota</taxon>
        <taxon>Alphaproteobacteria</taxon>
        <taxon>Acetobacterales</taxon>
        <taxon>Acetobacteraceae</taxon>
        <taxon>Rhodopila</taxon>
    </lineage>
</organism>
<dbReference type="Pfam" id="PF02515">
    <property type="entry name" value="CoA_transf_3"/>
    <property type="match status" value="1"/>
</dbReference>
<dbReference type="Gene3D" id="3.40.50.10540">
    <property type="entry name" value="Crotonobetainyl-coa:carnitine coa-transferase, domain 1"/>
    <property type="match status" value="1"/>
</dbReference>